<feature type="domain" description="Peptidase C1A papain C-terminal" evidence="7">
    <location>
        <begin position="124"/>
        <end position="294"/>
    </location>
</feature>
<dbReference type="InterPro" id="IPR013201">
    <property type="entry name" value="Prot_inhib_I29"/>
</dbReference>
<dbReference type="InterPro" id="IPR013128">
    <property type="entry name" value="Peptidase_C1A"/>
</dbReference>
<gene>
    <name evidence="9" type="ORF">V6N11_010029</name>
</gene>
<dbReference type="SMART" id="SM00848">
    <property type="entry name" value="Inhibitor_I29"/>
    <property type="match status" value="1"/>
</dbReference>
<evidence type="ECO:0000313" key="10">
    <source>
        <dbReference type="Proteomes" id="UP001396334"/>
    </source>
</evidence>
<feature type="chain" id="PRO_5046734280" evidence="6">
    <location>
        <begin position="22"/>
        <end position="308"/>
    </location>
</feature>
<dbReference type="SUPFAM" id="SSF54001">
    <property type="entry name" value="Cysteine proteinases"/>
    <property type="match status" value="1"/>
</dbReference>
<name>A0ABR2PDF9_9ROSI</name>
<dbReference type="Pfam" id="PF08246">
    <property type="entry name" value="Inhibitor_I29"/>
    <property type="match status" value="1"/>
</dbReference>
<dbReference type="InterPro" id="IPR000668">
    <property type="entry name" value="Peptidase_C1A_C"/>
</dbReference>
<keyword evidence="10" id="KW-1185">Reference proteome</keyword>
<sequence>MYCKTMSLIHVLLFASFGTLASLVISRTFHDTAIVDKHEQWMVDYGRKYDNNLEKEKRLNIFMENLEYIESFNNVGNKSFKLGLNEFADMTHDEFIAAHTGYKMLDNSKMYKSTSFLYENFSDTPSSLNWNDRGAVTPVKDQSNCAVEGIIKIKTGKLISLSEQQLLDCSTNGGNEGCGGGWMTSAFKFIIQNRGISREESYPYKAEQRTCDMKKHMNKAATITGYETVPKNDEKALLKAVANQPVSVGIDGSGRTLCFSKVAGCLPESVEMIKTMRSPSLDTGGVKKVWTTGSSRIHGEKVGVKKGS</sequence>
<dbReference type="InterPro" id="IPR038765">
    <property type="entry name" value="Papain-like_cys_pep_sf"/>
</dbReference>
<keyword evidence="4" id="KW-0788">Thiol protease</keyword>
<dbReference type="Gene3D" id="3.90.70.10">
    <property type="entry name" value="Cysteine proteinases"/>
    <property type="match status" value="1"/>
</dbReference>
<dbReference type="EMBL" id="JBBPBN010000063">
    <property type="protein sequence ID" value="KAK8986473.1"/>
    <property type="molecule type" value="Genomic_DNA"/>
</dbReference>
<evidence type="ECO:0000256" key="3">
    <source>
        <dbReference type="ARBA" id="ARBA00022801"/>
    </source>
</evidence>
<proteinExistence type="inferred from homology"/>
<evidence type="ECO:0000256" key="6">
    <source>
        <dbReference type="SAM" id="SignalP"/>
    </source>
</evidence>
<comment type="similarity">
    <text evidence="1">Belongs to the peptidase C1 family.</text>
</comment>
<evidence type="ECO:0000256" key="4">
    <source>
        <dbReference type="ARBA" id="ARBA00022807"/>
    </source>
</evidence>
<accession>A0ABR2PDF9</accession>
<evidence type="ECO:0000313" key="9">
    <source>
        <dbReference type="EMBL" id="KAK8986473.1"/>
    </source>
</evidence>
<evidence type="ECO:0000256" key="1">
    <source>
        <dbReference type="ARBA" id="ARBA00008455"/>
    </source>
</evidence>
<protein>
    <submittedName>
        <fullName evidence="9">Uncharacterized protein</fullName>
    </submittedName>
</protein>
<feature type="domain" description="Cathepsin propeptide inhibitor" evidence="8">
    <location>
        <begin position="38"/>
        <end position="95"/>
    </location>
</feature>
<dbReference type="CDD" id="cd02248">
    <property type="entry name" value="Peptidase_C1A"/>
    <property type="match status" value="1"/>
</dbReference>
<organism evidence="9 10">
    <name type="scientific">Hibiscus sabdariffa</name>
    <name type="common">roselle</name>
    <dbReference type="NCBI Taxonomy" id="183260"/>
    <lineage>
        <taxon>Eukaryota</taxon>
        <taxon>Viridiplantae</taxon>
        <taxon>Streptophyta</taxon>
        <taxon>Embryophyta</taxon>
        <taxon>Tracheophyta</taxon>
        <taxon>Spermatophyta</taxon>
        <taxon>Magnoliopsida</taxon>
        <taxon>eudicotyledons</taxon>
        <taxon>Gunneridae</taxon>
        <taxon>Pentapetalae</taxon>
        <taxon>rosids</taxon>
        <taxon>malvids</taxon>
        <taxon>Malvales</taxon>
        <taxon>Malvaceae</taxon>
        <taxon>Malvoideae</taxon>
        <taxon>Hibiscus</taxon>
    </lineage>
</organism>
<feature type="signal peptide" evidence="6">
    <location>
        <begin position="1"/>
        <end position="21"/>
    </location>
</feature>
<dbReference type="PANTHER" id="PTHR12411">
    <property type="entry name" value="CYSTEINE PROTEASE FAMILY C1-RELATED"/>
    <property type="match status" value="1"/>
</dbReference>
<keyword evidence="2" id="KW-0645">Protease</keyword>
<dbReference type="Pfam" id="PF00112">
    <property type="entry name" value="Peptidase_C1"/>
    <property type="match status" value="1"/>
</dbReference>
<dbReference type="Proteomes" id="UP001396334">
    <property type="component" value="Unassembled WGS sequence"/>
</dbReference>
<dbReference type="SMART" id="SM00645">
    <property type="entry name" value="Pept_C1"/>
    <property type="match status" value="1"/>
</dbReference>
<comment type="caution">
    <text evidence="9">The sequence shown here is derived from an EMBL/GenBank/DDBJ whole genome shotgun (WGS) entry which is preliminary data.</text>
</comment>
<evidence type="ECO:0000259" key="7">
    <source>
        <dbReference type="SMART" id="SM00645"/>
    </source>
</evidence>
<dbReference type="InterPro" id="IPR039417">
    <property type="entry name" value="Peptidase_C1A_papain-like"/>
</dbReference>
<keyword evidence="6" id="KW-0732">Signal</keyword>
<reference evidence="9 10" key="1">
    <citation type="journal article" date="2024" name="G3 (Bethesda)">
        <title>Genome assembly of Hibiscus sabdariffa L. provides insights into metabolisms of medicinal natural products.</title>
        <authorList>
            <person name="Kim T."/>
        </authorList>
    </citation>
    <scope>NUCLEOTIDE SEQUENCE [LARGE SCALE GENOMIC DNA]</scope>
    <source>
        <strain evidence="9">TK-2024</strain>
        <tissue evidence="9">Old leaves</tissue>
    </source>
</reference>
<evidence type="ECO:0000256" key="2">
    <source>
        <dbReference type="ARBA" id="ARBA00022670"/>
    </source>
</evidence>
<evidence type="ECO:0000256" key="5">
    <source>
        <dbReference type="ARBA" id="ARBA00023157"/>
    </source>
</evidence>
<evidence type="ECO:0000259" key="8">
    <source>
        <dbReference type="SMART" id="SM00848"/>
    </source>
</evidence>
<keyword evidence="3" id="KW-0378">Hydrolase</keyword>
<keyword evidence="5" id="KW-1015">Disulfide bond</keyword>